<dbReference type="InterPro" id="IPR050342">
    <property type="entry name" value="HMGB"/>
</dbReference>
<keyword evidence="2" id="KW-0539">Nucleus</keyword>
<reference evidence="5 6" key="1">
    <citation type="submission" date="2016-02" db="EMBL/GenBank/DDBJ databases">
        <title>Discovery of a natural microsporidian pathogen with a broad tissue tropism in Caenorhabditis elegans.</title>
        <authorList>
            <person name="Luallen R.J."/>
            <person name="Reinke A.W."/>
            <person name="Tong L."/>
            <person name="Botts M.R."/>
            <person name="Felix M.-A."/>
            <person name="Troemel E.R."/>
        </authorList>
    </citation>
    <scope>NUCLEOTIDE SEQUENCE [LARGE SCALE GENOMIC DNA]</scope>
    <source>
        <strain evidence="5 6">JUm2807</strain>
    </source>
</reference>
<dbReference type="STRING" id="1805483.A0A177EAD5"/>
<dbReference type="InterPro" id="IPR036910">
    <property type="entry name" value="HMG_box_dom_sf"/>
</dbReference>
<dbReference type="GO" id="GO:0005634">
    <property type="term" value="C:nucleus"/>
    <property type="evidence" value="ECO:0007669"/>
    <property type="project" value="UniProtKB-UniRule"/>
</dbReference>
<feature type="region of interest" description="Disordered" evidence="3">
    <location>
        <begin position="1"/>
        <end position="22"/>
    </location>
</feature>
<keyword evidence="1 2" id="KW-0238">DNA-binding</keyword>
<dbReference type="PROSITE" id="PS50118">
    <property type="entry name" value="HMG_BOX_2"/>
    <property type="match status" value="2"/>
</dbReference>
<dbReference type="Pfam" id="PF09011">
    <property type="entry name" value="HMG_box_2"/>
    <property type="match status" value="1"/>
</dbReference>
<feature type="domain" description="HMG box" evidence="4">
    <location>
        <begin position="18"/>
        <end position="83"/>
    </location>
</feature>
<sequence>MAKDSKGKVKKLRGQNEPKKPTTEYFMFLRDERQNLTKGLTVREQTDQLSRKWALLLPEKKKEYSMEYAQALAKYKEEMAAYKATPEYEELMKTNNAAKKEMNAKEKGKSAKVTRKPSGYNLFVKEERARMMQTRKEDEAVPQFVEISKAISAKWKGLSEEEKEAYREKARIAGLGSESIDENQGPIIA</sequence>
<evidence type="ECO:0000256" key="3">
    <source>
        <dbReference type="SAM" id="MobiDB-lite"/>
    </source>
</evidence>
<dbReference type="SUPFAM" id="SSF47095">
    <property type="entry name" value="HMG-box"/>
    <property type="match status" value="2"/>
</dbReference>
<dbReference type="EMBL" id="LTDL01000042">
    <property type="protein sequence ID" value="OAG28893.1"/>
    <property type="molecule type" value="Genomic_DNA"/>
</dbReference>
<evidence type="ECO:0000259" key="4">
    <source>
        <dbReference type="PROSITE" id="PS50118"/>
    </source>
</evidence>
<feature type="domain" description="HMG box" evidence="4">
    <location>
        <begin position="113"/>
        <end position="171"/>
    </location>
</feature>
<proteinExistence type="predicted"/>
<organism evidence="5 6">
    <name type="scientific">Nematocida displodere</name>
    <dbReference type="NCBI Taxonomy" id="1805483"/>
    <lineage>
        <taxon>Eukaryota</taxon>
        <taxon>Fungi</taxon>
        <taxon>Fungi incertae sedis</taxon>
        <taxon>Microsporidia</taxon>
        <taxon>Nematocida</taxon>
    </lineage>
</organism>
<dbReference type="Gene3D" id="1.10.30.10">
    <property type="entry name" value="High mobility group box domain"/>
    <property type="match status" value="2"/>
</dbReference>
<dbReference type="Pfam" id="PF00505">
    <property type="entry name" value="HMG_box"/>
    <property type="match status" value="1"/>
</dbReference>
<dbReference type="InterPro" id="IPR009071">
    <property type="entry name" value="HMG_box_dom"/>
</dbReference>
<evidence type="ECO:0000313" key="5">
    <source>
        <dbReference type="EMBL" id="OAG28893.1"/>
    </source>
</evidence>
<dbReference type="AlphaFoldDB" id="A0A177EAD5"/>
<comment type="caution">
    <text evidence="5">The sequence shown here is derived from an EMBL/GenBank/DDBJ whole genome shotgun (WGS) entry which is preliminary data.</text>
</comment>
<keyword evidence="6" id="KW-1185">Reference proteome</keyword>
<accession>A0A177EAD5</accession>
<gene>
    <name evidence="5" type="ORF">NEDG_01032</name>
</gene>
<dbReference type="OrthoDB" id="1919336at2759"/>
<protein>
    <recommendedName>
        <fullName evidence="4">HMG box domain-containing protein</fullName>
    </recommendedName>
</protein>
<evidence type="ECO:0000256" key="2">
    <source>
        <dbReference type="PROSITE-ProRule" id="PRU00267"/>
    </source>
</evidence>
<dbReference type="GO" id="GO:0003677">
    <property type="term" value="F:DNA binding"/>
    <property type="evidence" value="ECO:0007669"/>
    <property type="project" value="UniProtKB-UniRule"/>
</dbReference>
<feature type="DNA-binding region" description="HMG box" evidence="2">
    <location>
        <begin position="18"/>
        <end position="83"/>
    </location>
</feature>
<dbReference type="VEuPathDB" id="MicrosporidiaDB:NEDG_01032"/>
<evidence type="ECO:0000256" key="1">
    <source>
        <dbReference type="ARBA" id="ARBA00023125"/>
    </source>
</evidence>
<dbReference type="CDD" id="cd00084">
    <property type="entry name" value="HMG-box_SF"/>
    <property type="match status" value="1"/>
</dbReference>
<dbReference type="Proteomes" id="UP000185944">
    <property type="component" value="Unassembled WGS sequence"/>
</dbReference>
<dbReference type="PANTHER" id="PTHR48112">
    <property type="entry name" value="HIGH MOBILITY GROUP PROTEIN DSP1"/>
    <property type="match status" value="1"/>
</dbReference>
<feature type="DNA-binding region" description="HMG box" evidence="2">
    <location>
        <begin position="113"/>
        <end position="171"/>
    </location>
</feature>
<dbReference type="RefSeq" id="XP_067543638.1">
    <property type="nucleotide sequence ID" value="XM_067688450.1"/>
</dbReference>
<dbReference type="GO" id="GO:0006357">
    <property type="term" value="P:regulation of transcription by RNA polymerase II"/>
    <property type="evidence" value="ECO:0007669"/>
    <property type="project" value="TreeGrafter"/>
</dbReference>
<evidence type="ECO:0000313" key="6">
    <source>
        <dbReference type="Proteomes" id="UP000185944"/>
    </source>
</evidence>
<dbReference type="GeneID" id="93647382"/>
<dbReference type="SMART" id="SM00398">
    <property type="entry name" value="HMG"/>
    <property type="match status" value="2"/>
</dbReference>
<dbReference type="PANTHER" id="PTHR48112:SF22">
    <property type="entry name" value="MITOCHONDRIAL TRANSCRIPTION FACTOR A, ISOFORM B"/>
    <property type="match status" value="1"/>
</dbReference>
<name>A0A177EAD5_9MICR</name>